<keyword evidence="2" id="KW-1185">Reference proteome</keyword>
<dbReference type="Proteomes" id="UP001642360">
    <property type="component" value="Unassembled WGS sequence"/>
</dbReference>
<feature type="non-terminal residue" evidence="1">
    <location>
        <position position="74"/>
    </location>
</feature>
<accession>A0ABC8UE05</accession>
<sequence length="74" mass="8276">MLDMTKDLGYVTTSWHGVKRYTVKSRLEAELRWSFEENGEDAIGVILRDTNEGLLEGIAKRIPAVSNSYSQASA</sequence>
<dbReference type="AlphaFoldDB" id="A0ABC8UE05"/>
<reference evidence="1 2" key="1">
    <citation type="submission" date="2024-02" db="EMBL/GenBank/DDBJ databases">
        <authorList>
            <person name="Vignale AGUSTIN F."/>
            <person name="Sosa J E."/>
            <person name="Modenutti C."/>
        </authorList>
    </citation>
    <scope>NUCLEOTIDE SEQUENCE [LARGE SCALE GENOMIC DNA]</scope>
</reference>
<dbReference type="EMBL" id="CAUOFW020007279">
    <property type="protein sequence ID" value="CAK9178560.1"/>
    <property type="molecule type" value="Genomic_DNA"/>
</dbReference>
<proteinExistence type="predicted"/>
<evidence type="ECO:0000313" key="1">
    <source>
        <dbReference type="EMBL" id="CAK9178560.1"/>
    </source>
</evidence>
<protein>
    <submittedName>
        <fullName evidence="1">Uncharacterized protein</fullName>
    </submittedName>
</protein>
<gene>
    <name evidence="1" type="ORF">ILEXP_LOCUS48469</name>
</gene>
<evidence type="ECO:0000313" key="2">
    <source>
        <dbReference type="Proteomes" id="UP001642360"/>
    </source>
</evidence>
<organism evidence="1 2">
    <name type="scientific">Ilex paraguariensis</name>
    <name type="common">yerba mate</name>
    <dbReference type="NCBI Taxonomy" id="185542"/>
    <lineage>
        <taxon>Eukaryota</taxon>
        <taxon>Viridiplantae</taxon>
        <taxon>Streptophyta</taxon>
        <taxon>Embryophyta</taxon>
        <taxon>Tracheophyta</taxon>
        <taxon>Spermatophyta</taxon>
        <taxon>Magnoliopsida</taxon>
        <taxon>eudicotyledons</taxon>
        <taxon>Gunneridae</taxon>
        <taxon>Pentapetalae</taxon>
        <taxon>asterids</taxon>
        <taxon>campanulids</taxon>
        <taxon>Aquifoliales</taxon>
        <taxon>Aquifoliaceae</taxon>
        <taxon>Ilex</taxon>
    </lineage>
</organism>
<name>A0ABC8UE05_9AQUA</name>
<comment type="caution">
    <text evidence="1">The sequence shown here is derived from an EMBL/GenBank/DDBJ whole genome shotgun (WGS) entry which is preliminary data.</text>
</comment>